<sequence length="216" mass="23718">MSRRYKRGRTRGEERAGKNEEERGRKTAGGRTRKKGRGRKTEGGLRGDAHLFRQGVDAKHGAPLVAPRDDQHALRAGKRAVSQLRLERLPLPLDVVVAAAAAPVQLAQESRRRKRADEDDALHGWFAVRVCGRPHGRSPSRHLLEVVGQVRDGDVDGLCFVGVQEDGAAPEVQAAAGGREAHDGWFKHAVSWPEPSGVTTRLSTAKKLRSRFGREP</sequence>
<proteinExistence type="predicted"/>
<gene>
    <name evidence="2" type="ORF">VTK73DRAFT_2949</name>
</gene>
<feature type="compositionally biased region" description="Basic and acidic residues" evidence="1">
    <location>
        <begin position="39"/>
        <end position="60"/>
    </location>
</feature>
<organism evidence="2 3">
    <name type="scientific">Phialemonium thermophilum</name>
    <dbReference type="NCBI Taxonomy" id="223376"/>
    <lineage>
        <taxon>Eukaryota</taxon>
        <taxon>Fungi</taxon>
        <taxon>Dikarya</taxon>
        <taxon>Ascomycota</taxon>
        <taxon>Pezizomycotina</taxon>
        <taxon>Sordariomycetes</taxon>
        <taxon>Sordariomycetidae</taxon>
        <taxon>Cephalothecales</taxon>
        <taxon>Cephalothecaceae</taxon>
        <taxon>Phialemonium</taxon>
    </lineage>
</organism>
<feature type="compositionally biased region" description="Basic and acidic residues" evidence="1">
    <location>
        <begin position="10"/>
        <end position="25"/>
    </location>
</feature>
<protein>
    <submittedName>
        <fullName evidence="2">Uncharacterized protein</fullName>
    </submittedName>
</protein>
<reference evidence="2 3" key="1">
    <citation type="journal article" date="2024" name="Commun. Biol.">
        <title>Comparative genomic analysis of thermophilic fungi reveals convergent evolutionary adaptations and gene losses.</title>
        <authorList>
            <person name="Steindorff A.S."/>
            <person name="Aguilar-Pontes M.V."/>
            <person name="Robinson A.J."/>
            <person name="Andreopoulos B."/>
            <person name="LaButti K."/>
            <person name="Kuo A."/>
            <person name="Mondo S."/>
            <person name="Riley R."/>
            <person name="Otillar R."/>
            <person name="Haridas S."/>
            <person name="Lipzen A."/>
            <person name="Grimwood J."/>
            <person name="Schmutz J."/>
            <person name="Clum A."/>
            <person name="Reid I.D."/>
            <person name="Moisan M.C."/>
            <person name="Butler G."/>
            <person name="Nguyen T.T.M."/>
            <person name="Dewar K."/>
            <person name="Conant G."/>
            <person name="Drula E."/>
            <person name="Henrissat B."/>
            <person name="Hansel C."/>
            <person name="Singer S."/>
            <person name="Hutchinson M.I."/>
            <person name="de Vries R.P."/>
            <person name="Natvig D.O."/>
            <person name="Powell A.J."/>
            <person name="Tsang A."/>
            <person name="Grigoriev I.V."/>
        </authorList>
    </citation>
    <scope>NUCLEOTIDE SEQUENCE [LARGE SCALE GENOMIC DNA]</scope>
    <source>
        <strain evidence="2 3">ATCC 24622</strain>
    </source>
</reference>
<evidence type="ECO:0000313" key="2">
    <source>
        <dbReference type="EMBL" id="KAL1842974.1"/>
    </source>
</evidence>
<evidence type="ECO:0000313" key="3">
    <source>
        <dbReference type="Proteomes" id="UP001586593"/>
    </source>
</evidence>
<feature type="compositionally biased region" description="Basic residues" evidence="1">
    <location>
        <begin position="26"/>
        <end position="38"/>
    </location>
</feature>
<evidence type="ECO:0000256" key="1">
    <source>
        <dbReference type="SAM" id="MobiDB-lite"/>
    </source>
</evidence>
<name>A0ABR3VME7_9PEZI</name>
<accession>A0ABR3VME7</accession>
<keyword evidence="3" id="KW-1185">Reference proteome</keyword>
<comment type="caution">
    <text evidence="2">The sequence shown here is derived from an EMBL/GenBank/DDBJ whole genome shotgun (WGS) entry which is preliminary data.</text>
</comment>
<dbReference type="Proteomes" id="UP001586593">
    <property type="component" value="Unassembled WGS sequence"/>
</dbReference>
<dbReference type="EMBL" id="JAZHXJ010001886">
    <property type="protein sequence ID" value="KAL1842974.1"/>
    <property type="molecule type" value="Genomic_DNA"/>
</dbReference>
<feature type="region of interest" description="Disordered" evidence="1">
    <location>
        <begin position="1"/>
        <end position="71"/>
    </location>
</feature>